<accession>A0ACB1AKF7</accession>
<proteinExistence type="predicted"/>
<dbReference type="EMBL" id="CAVMJV010000085">
    <property type="protein sequence ID" value="CAK5091042.1"/>
    <property type="molecule type" value="Genomic_DNA"/>
</dbReference>
<reference evidence="1" key="1">
    <citation type="submission" date="2023-11" db="EMBL/GenBank/DDBJ databases">
        <authorList>
            <person name="Poullet M."/>
        </authorList>
    </citation>
    <scope>NUCLEOTIDE SEQUENCE</scope>
    <source>
        <strain evidence="1">E1834</strain>
    </source>
</reference>
<evidence type="ECO:0000313" key="2">
    <source>
        <dbReference type="Proteomes" id="UP001497535"/>
    </source>
</evidence>
<gene>
    <name evidence="1" type="ORF">MENTE1834_LOCUS38863</name>
</gene>
<protein>
    <submittedName>
        <fullName evidence="1">Uncharacterized protein</fullName>
    </submittedName>
</protein>
<keyword evidence="2" id="KW-1185">Reference proteome</keyword>
<name>A0ACB1AKF7_MELEN</name>
<dbReference type="Proteomes" id="UP001497535">
    <property type="component" value="Unassembled WGS sequence"/>
</dbReference>
<organism evidence="1 2">
    <name type="scientific">Meloidogyne enterolobii</name>
    <name type="common">Root-knot nematode worm</name>
    <name type="synonym">Meloidogyne mayaguensis</name>
    <dbReference type="NCBI Taxonomy" id="390850"/>
    <lineage>
        <taxon>Eukaryota</taxon>
        <taxon>Metazoa</taxon>
        <taxon>Ecdysozoa</taxon>
        <taxon>Nematoda</taxon>
        <taxon>Chromadorea</taxon>
        <taxon>Rhabditida</taxon>
        <taxon>Tylenchina</taxon>
        <taxon>Tylenchomorpha</taxon>
        <taxon>Tylenchoidea</taxon>
        <taxon>Meloidogynidae</taxon>
        <taxon>Meloidogyninae</taxon>
        <taxon>Meloidogyne</taxon>
    </lineage>
</organism>
<comment type="caution">
    <text evidence="1">The sequence shown here is derived from an EMBL/GenBank/DDBJ whole genome shotgun (WGS) entry which is preliminary data.</text>
</comment>
<evidence type="ECO:0000313" key="1">
    <source>
        <dbReference type="EMBL" id="CAK5091042.1"/>
    </source>
</evidence>
<sequence length="426" mass="49931">MVNKYLGAGKITEEERQRLIKINKVAALRNFQQKKQEEALRRNQTYYELHKHERCPRVEKTNIAIRAARREQQIIYLQQEETWPAPKIEVEPWAYNIFTPCEGPQHEKCNLTKTASRTAHSRPIPISITFPLMTTLAHMLIFNWLGRQRFGTLEIWNAVRNQLCAPNESILWKILKFWQHIRYNPKKAFKDKFLADIVAIRVANCKVLRNLYGYHWSGKIILEEARQTPDLGLNNWLKYITKMLSKVLTKKKFLMCRGPSKLYLIDSPFIIASDASVPSIHSWEACKLVHFDGGRDLHRIIYFGYRTEELLIVVKPNETKMNSIANSLEFWRANGVPIGITLIHNEDKLARERLKFTEQFRNLAESFNTGYYYFDGSMENLNKVKGNILHTPSINYEVESTSRQFLPSLQQINQVPEPQRPSWNRA</sequence>